<dbReference type="InterPro" id="IPR019999">
    <property type="entry name" value="Anth_synth_I-like"/>
</dbReference>
<gene>
    <name evidence="8" type="ORF">F1721_13655</name>
</gene>
<evidence type="ECO:0000256" key="2">
    <source>
        <dbReference type="ARBA" id="ARBA00005297"/>
    </source>
</evidence>
<accession>A0A5M7BZT0</accession>
<evidence type="ECO:0000256" key="5">
    <source>
        <dbReference type="ARBA" id="ARBA00041564"/>
    </source>
</evidence>
<dbReference type="InterPro" id="IPR015890">
    <property type="entry name" value="Chorismate_C"/>
</dbReference>
<dbReference type="Proteomes" id="UP000323946">
    <property type="component" value="Unassembled WGS sequence"/>
</dbReference>
<evidence type="ECO:0000256" key="6">
    <source>
        <dbReference type="SAM" id="MobiDB-lite"/>
    </source>
</evidence>
<reference evidence="8 9" key="1">
    <citation type="submission" date="2019-09" db="EMBL/GenBank/DDBJ databases">
        <title>Draft genome sequence of the thermophilic Saccharopolyspora hirsuta VKM Ac-666T.</title>
        <authorList>
            <person name="Lobastova T.G."/>
            <person name="Fokina V."/>
            <person name="Bragin E.Y."/>
            <person name="Shtratnikova V.Y."/>
            <person name="Starodumova I.P."/>
            <person name="Tarlachkov S.V."/>
            <person name="Donova M.V."/>
        </authorList>
    </citation>
    <scope>NUCLEOTIDE SEQUENCE [LARGE SCALE GENOMIC DNA]</scope>
    <source>
        <strain evidence="8 9">VKM Ac-666</strain>
    </source>
</reference>
<evidence type="ECO:0000259" key="7">
    <source>
        <dbReference type="Pfam" id="PF00425"/>
    </source>
</evidence>
<dbReference type="InterPro" id="IPR005801">
    <property type="entry name" value="ADC_synthase"/>
</dbReference>
<proteinExistence type="inferred from homology"/>
<dbReference type="SUPFAM" id="SSF56322">
    <property type="entry name" value="ADC synthase"/>
    <property type="match status" value="1"/>
</dbReference>
<name>A0A5M7BZT0_SACHI</name>
<dbReference type="EC" id="5.4.4.2" evidence="3"/>
<comment type="caution">
    <text evidence="8">The sequence shown here is derived from an EMBL/GenBank/DDBJ whole genome shotgun (WGS) entry which is preliminary data.</text>
</comment>
<keyword evidence="4 8" id="KW-0413">Isomerase</keyword>
<organism evidence="8 9">
    <name type="scientific">Saccharopolyspora hirsuta</name>
    <dbReference type="NCBI Taxonomy" id="1837"/>
    <lineage>
        <taxon>Bacteria</taxon>
        <taxon>Bacillati</taxon>
        <taxon>Actinomycetota</taxon>
        <taxon>Actinomycetes</taxon>
        <taxon>Pseudonocardiales</taxon>
        <taxon>Pseudonocardiaceae</taxon>
        <taxon>Saccharopolyspora</taxon>
    </lineage>
</organism>
<dbReference type="Gene3D" id="3.60.120.10">
    <property type="entry name" value="Anthranilate synthase"/>
    <property type="match status" value="1"/>
</dbReference>
<evidence type="ECO:0000256" key="3">
    <source>
        <dbReference type="ARBA" id="ARBA00012824"/>
    </source>
</evidence>
<dbReference type="InterPro" id="IPR004561">
    <property type="entry name" value="IsoChor_synthase"/>
</dbReference>
<dbReference type="PRINTS" id="PR00095">
    <property type="entry name" value="ANTSNTHASEI"/>
</dbReference>
<evidence type="ECO:0000313" key="9">
    <source>
        <dbReference type="Proteomes" id="UP000323946"/>
    </source>
</evidence>
<evidence type="ECO:0000256" key="1">
    <source>
        <dbReference type="ARBA" id="ARBA00000799"/>
    </source>
</evidence>
<keyword evidence="9" id="KW-1185">Reference proteome</keyword>
<dbReference type="PANTHER" id="PTHR42839">
    <property type="entry name" value="ISOCHORISMATE SYNTHASE ENTC"/>
    <property type="match status" value="1"/>
</dbReference>
<evidence type="ECO:0000313" key="8">
    <source>
        <dbReference type="EMBL" id="KAA5833717.1"/>
    </source>
</evidence>
<dbReference type="Pfam" id="PF00425">
    <property type="entry name" value="Chorismate_bind"/>
    <property type="match status" value="1"/>
</dbReference>
<dbReference type="EMBL" id="VWPH01000006">
    <property type="protein sequence ID" value="KAA5833717.1"/>
    <property type="molecule type" value="Genomic_DNA"/>
</dbReference>
<protein>
    <recommendedName>
        <fullName evidence="3">isochorismate synthase</fullName>
        <ecNumber evidence="3">5.4.4.2</ecNumber>
    </recommendedName>
    <alternativeName>
        <fullName evidence="5">Isochorismate mutase</fullName>
    </alternativeName>
</protein>
<sequence>MDTPIAVISTPSTRTPRAARNQPLRRAGRATGWSPSVLEPVTESAAFAATASLATVTDCKRPAVAGPRGFGGVRLLEPAAYPPGVATTSRLLVARTRRLEPGDPRHDRPLLELLPGGSALSWVRDGAGLVGWGCAARLDVAGPDRFSQADAWWRQLCERTEVLDAVGLPGCGPVAFASLAFADDPGDSVLVVPEVVIGERDGVRWITTIGNGPAEPVDPEPVHPPGTVSYGDGQLSATGYRQAVAEAVRRMQQPDGLAKVVLAHDLLATTSEPLDARFLLHNLAARYPSCWTFAVDGLVGATPELLLERTGYEVRSRVLAGTIWPREGHSTEQLAAELLSSEKNRNEHAYAAESLAVRLRPFCSDLTAPDEPEVLQLRNVLHLATNVEGKLSDADGRVATLLRMAAAVHPTAAVGGTPTADAVRLISELEGMDRGRYAGPVGWLDGSGNGELGVALRCAQVENAAAPGGETGRSGGKVRLFAGCGIVPDSDPDLEVAEAEAKLLPVREALEGLH</sequence>
<dbReference type="AlphaFoldDB" id="A0A5M7BZT0"/>
<dbReference type="GO" id="GO:0008909">
    <property type="term" value="F:isochorismate synthase activity"/>
    <property type="evidence" value="ECO:0007669"/>
    <property type="project" value="UniProtKB-EC"/>
</dbReference>
<dbReference type="OrthoDB" id="9806579at2"/>
<feature type="domain" description="Chorismate-utilising enzyme C-terminal" evidence="7">
    <location>
        <begin position="238"/>
        <end position="502"/>
    </location>
</feature>
<comment type="catalytic activity">
    <reaction evidence="1">
        <text>chorismate = isochorismate</text>
        <dbReference type="Rhea" id="RHEA:18985"/>
        <dbReference type="ChEBI" id="CHEBI:29748"/>
        <dbReference type="ChEBI" id="CHEBI:29780"/>
        <dbReference type="EC" id="5.4.4.2"/>
    </reaction>
</comment>
<comment type="similarity">
    <text evidence="2">Belongs to the isochorismate synthase family.</text>
</comment>
<evidence type="ECO:0000256" key="4">
    <source>
        <dbReference type="ARBA" id="ARBA00023235"/>
    </source>
</evidence>
<dbReference type="NCBIfam" id="TIGR00543">
    <property type="entry name" value="isochor_syn"/>
    <property type="match status" value="1"/>
</dbReference>
<feature type="region of interest" description="Disordered" evidence="6">
    <location>
        <begin position="1"/>
        <end position="31"/>
    </location>
</feature>
<dbReference type="PANTHER" id="PTHR42839:SF2">
    <property type="entry name" value="ISOCHORISMATE SYNTHASE ENTC"/>
    <property type="match status" value="1"/>
</dbReference>